<protein>
    <submittedName>
        <fullName evidence="1">Uncharacterized protein</fullName>
    </submittedName>
</protein>
<accession>A0A8S1LH07</accession>
<comment type="caution">
    <text evidence="1">The sequence shown here is derived from an EMBL/GenBank/DDBJ whole genome shotgun (WGS) entry which is preliminary data.</text>
</comment>
<dbReference type="EMBL" id="CAJJDM010000037">
    <property type="protein sequence ID" value="CAD8065771.1"/>
    <property type="molecule type" value="Genomic_DNA"/>
</dbReference>
<evidence type="ECO:0000313" key="2">
    <source>
        <dbReference type="Proteomes" id="UP000688137"/>
    </source>
</evidence>
<dbReference type="Proteomes" id="UP000688137">
    <property type="component" value="Unassembled WGS sequence"/>
</dbReference>
<dbReference type="PANTHER" id="PTHR35397">
    <property type="entry name" value="C2 DOMAIN-CONTAINING PROTEIN-RELATED"/>
    <property type="match status" value="1"/>
</dbReference>
<reference evidence="1" key="1">
    <citation type="submission" date="2021-01" db="EMBL/GenBank/DDBJ databases">
        <authorList>
            <consortium name="Genoscope - CEA"/>
            <person name="William W."/>
        </authorList>
    </citation>
    <scope>NUCLEOTIDE SEQUENCE</scope>
</reference>
<sequence length="1033" mass="120716">MGICAGKSQQKENLMTDIESIPIQTQGTLDFNVKISGIKVKMDNLPAGKISMKIGDYGQFETECSKELYGKIYFKQTHAFQMSITEEQLKKQYLNVTLLTPNNENIASIQINLFLIATGPQHMDYEYTGLINKKQQQGKISFDFKIAQIIKVSIVPQLMEFNMNEPLIHSEYYYSLKMVTSVLCFQSEYSDAFLNPAYQKNQQSINNSAQAKQQVIKQIVYKQCGVEMTVEVPLIEISSSSIQVCLWYNEQANITINATSAMSKPHYTLVAETYFNLNQIFTQALNSEQICENNLKVYKILYQQANRRLWNHGVLEGNLNCNLQVIIPTYLNQQIVGVRTDKGIQQGSSVVNSGKMPVKEIQQLSQAGQQLLDVQYKIQNCSSKDVILYKLQIQLFQKSELKNSQSLYLRTIQNILKQTDKQSIICFEYKSQQDLFNAQKLLIEIALKLLESADLQEETIREEYYILLKLILNRGELSLNQVGFSEETEKTSEKLLKFKTEIGLNYQSFLYKCLGIVLQKLKQKSLADNERSFVEHFFASAYFKIPEFRTKIIESVQRSDDPQLPEWRSLTKQTDEITNKEFNDLFDWNRHFYEYLTKQPKYNANINKLMEIINQEEWQKRLGKRGIAFFFFLKEWCDLIDISVVVKQNVPYQQLPGYNVLIKAILLEMKAKELKNYPDIMKAAMCSLLNNSSLLNIVIVILFNKTNLFDSDTLLNCLEILNSCLQYLCNHKLSMPTSLDQQFFLKGIRMILLQCEHAFSVAKCLWLIYNNYVLFPLDIRKDITDLLFENVATKFFMHWSFNIRMIFHHILLYRIQHLHKSNKNLNEEDLIQKYQQQVKPKKQHSFFDQKNSSKAIISDVIYMKFFRFMQQIEEGKQLSTNYQQNQMMEETHFYKQMKTKLIKKRIQDKKKGLSDQNSSSDAQSYRIIDEDEQDIAIPLFTGTSNELKPQMKLPEKRFAVTQNQLKYLIKACSEFDELRYKYQKWKQSVIPVNFNSLSEDEKINLNETFKVPEVKLAVPLDEKEGNIKNTDEW</sequence>
<name>A0A8S1LH07_PARPR</name>
<dbReference type="PANTHER" id="PTHR35397:SF1">
    <property type="entry name" value="ARMADILLO-LIKE HELICAL DOMAIN-CONTAINING PROTEIN"/>
    <property type="match status" value="1"/>
</dbReference>
<dbReference type="InterPro" id="IPR013887">
    <property type="entry name" value="UPF0592"/>
</dbReference>
<proteinExistence type="predicted"/>
<dbReference type="AlphaFoldDB" id="A0A8S1LH07"/>
<keyword evidence="2" id="KW-1185">Reference proteome</keyword>
<dbReference type="OMA" id="IEETHYH"/>
<dbReference type="Pfam" id="PF08578">
    <property type="entry name" value="DUF1765"/>
    <property type="match status" value="1"/>
</dbReference>
<gene>
    <name evidence="1" type="ORF">PPRIM_AZ9-3.1.T0380066</name>
</gene>
<evidence type="ECO:0000313" key="1">
    <source>
        <dbReference type="EMBL" id="CAD8065771.1"/>
    </source>
</evidence>
<organism evidence="1 2">
    <name type="scientific">Paramecium primaurelia</name>
    <dbReference type="NCBI Taxonomy" id="5886"/>
    <lineage>
        <taxon>Eukaryota</taxon>
        <taxon>Sar</taxon>
        <taxon>Alveolata</taxon>
        <taxon>Ciliophora</taxon>
        <taxon>Intramacronucleata</taxon>
        <taxon>Oligohymenophorea</taxon>
        <taxon>Peniculida</taxon>
        <taxon>Parameciidae</taxon>
        <taxon>Paramecium</taxon>
    </lineage>
</organism>